<keyword evidence="3" id="KW-1185">Reference proteome</keyword>
<dbReference type="EMBL" id="JASCZI010090702">
    <property type="protein sequence ID" value="MED6145245.1"/>
    <property type="molecule type" value="Genomic_DNA"/>
</dbReference>
<reference evidence="2 3" key="1">
    <citation type="journal article" date="2023" name="Plants (Basel)">
        <title>Bridging the Gap: Combining Genomics and Transcriptomics Approaches to Understand Stylosanthes scabra, an Orphan Legume from the Brazilian Caatinga.</title>
        <authorList>
            <person name="Ferreira-Neto J.R.C."/>
            <person name="da Silva M.D."/>
            <person name="Binneck E."/>
            <person name="de Melo N.F."/>
            <person name="da Silva R.H."/>
            <person name="de Melo A.L.T.M."/>
            <person name="Pandolfi V."/>
            <person name="Bustamante F.O."/>
            <person name="Brasileiro-Vidal A.C."/>
            <person name="Benko-Iseppon A.M."/>
        </authorList>
    </citation>
    <scope>NUCLEOTIDE SEQUENCE [LARGE SCALE GENOMIC DNA]</scope>
    <source>
        <tissue evidence="2">Leaves</tissue>
    </source>
</reference>
<dbReference type="InterPro" id="IPR016024">
    <property type="entry name" value="ARM-type_fold"/>
</dbReference>
<dbReference type="PANTHER" id="PTHR35549:SF3">
    <property type="entry name" value="E3 UBIQUITIN-PROTEIN LIGASE LIN"/>
    <property type="match status" value="1"/>
</dbReference>
<dbReference type="Proteomes" id="UP001341840">
    <property type="component" value="Unassembled WGS sequence"/>
</dbReference>
<feature type="domain" description="Putative E3 ubiquitin-protein ligase LIN ARM-like" evidence="1">
    <location>
        <begin position="4"/>
        <end position="232"/>
    </location>
</feature>
<dbReference type="Pfam" id="PF23628">
    <property type="entry name" value="ARM_LIN_C"/>
    <property type="match status" value="1"/>
</dbReference>
<evidence type="ECO:0000259" key="1">
    <source>
        <dbReference type="Pfam" id="PF23628"/>
    </source>
</evidence>
<name>A0ABU6T950_9FABA</name>
<comment type="caution">
    <text evidence="2">The sequence shown here is derived from an EMBL/GenBank/DDBJ whole genome shotgun (WGS) entry which is preliminary data.</text>
</comment>
<sequence>MLQEDPFRDSFYRAEAIEAVMATLNCQTCNDTIQEQAARALLLLPCNFSHDGEPLTEKSLLQKAGFQQHCLGVSHHGKEIVVYDLHHKDEEMEEGESWRKRAAIGMFKSGNKNLLVALANCVGNGIPCLARASLVTISWMSSYLHLVEDRNLQQMAFSIFTPMLIRSLSFDKDAEERVLASYSLLCLVKISGGCGKVLPSSLANANKGLLRQHLRNLSLVTWTANELISIISSLNIPPFKNNIYEN</sequence>
<protein>
    <recommendedName>
        <fullName evidence="1">Putative E3 ubiquitin-protein ligase LIN ARM-like domain-containing protein</fullName>
    </recommendedName>
</protein>
<evidence type="ECO:0000313" key="2">
    <source>
        <dbReference type="EMBL" id="MED6145245.1"/>
    </source>
</evidence>
<evidence type="ECO:0000313" key="3">
    <source>
        <dbReference type="Proteomes" id="UP001341840"/>
    </source>
</evidence>
<dbReference type="InterPro" id="IPR055566">
    <property type="entry name" value="ARM_LIN"/>
</dbReference>
<organism evidence="2 3">
    <name type="scientific">Stylosanthes scabra</name>
    <dbReference type="NCBI Taxonomy" id="79078"/>
    <lineage>
        <taxon>Eukaryota</taxon>
        <taxon>Viridiplantae</taxon>
        <taxon>Streptophyta</taxon>
        <taxon>Embryophyta</taxon>
        <taxon>Tracheophyta</taxon>
        <taxon>Spermatophyta</taxon>
        <taxon>Magnoliopsida</taxon>
        <taxon>eudicotyledons</taxon>
        <taxon>Gunneridae</taxon>
        <taxon>Pentapetalae</taxon>
        <taxon>rosids</taxon>
        <taxon>fabids</taxon>
        <taxon>Fabales</taxon>
        <taxon>Fabaceae</taxon>
        <taxon>Papilionoideae</taxon>
        <taxon>50 kb inversion clade</taxon>
        <taxon>dalbergioids sensu lato</taxon>
        <taxon>Dalbergieae</taxon>
        <taxon>Pterocarpus clade</taxon>
        <taxon>Stylosanthes</taxon>
    </lineage>
</organism>
<gene>
    <name evidence="2" type="ORF">PIB30_023352</name>
</gene>
<proteinExistence type="predicted"/>
<dbReference type="SUPFAM" id="SSF48371">
    <property type="entry name" value="ARM repeat"/>
    <property type="match status" value="1"/>
</dbReference>
<accession>A0ABU6T950</accession>
<dbReference type="PANTHER" id="PTHR35549">
    <property type="entry name" value="OS04G0584500 PROTEIN"/>
    <property type="match status" value="1"/>
</dbReference>